<feature type="transmembrane region" description="Helical" evidence="2">
    <location>
        <begin position="106"/>
        <end position="131"/>
    </location>
</feature>
<keyword evidence="2" id="KW-0812">Transmembrane</keyword>
<dbReference type="EMBL" id="HBIB01028920">
    <property type="protein sequence ID" value="CAE0256575.1"/>
    <property type="molecule type" value="Transcribed_RNA"/>
</dbReference>
<name>A0A7S3GBG6_9EUKA</name>
<evidence type="ECO:0000313" key="4">
    <source>
        <dbReference type="EMBL" id="CAE0256576.1"/>
    </source>
</evidence>
<protein>
    <submittedName>
        <fullName evidence="4">Uncharacterized protein</fullName>
    </submittedName>
</protein>
<evidence type="ECO:0000313" key="3">
    <source>
        <dbReference type="EMBL" id="CAE0256575.1"/>
    </source>
</evidence>
<accession>A0A7S3GBG6</accession>
<feature type="transmembrane region" description="Helical" evidence="2">
    <location>
        <begin position="159"/>
        <end position="184"/>
    </location>
</feature>
<dbReference type="EMBL" id="HBIB01028921">
    <property type="protein sequence ID" value="CAE0256576.1"/>
    <property type="molecule type" value="Transcribed_RNA"/>
</dbReference>
<dbReference type="AlphaFoldDB" id="A0A7S3GBG6"/>
<sequence>MPPQEGLSWSLSLFHKCPISANLSRRTRRWTSDILLWVAISCNHLHPPCITLAVRPTVLIQLIFDVVSLGLNFVRVSIFNIVFNSSFVVLGVAGIYWCSTKEYQKLVYHGIGVIALSVLLAVVGVFDYYFFSLSPCDPYYNGDPSAVTESGVELCRVPWILIMHSPVLVDLVAGLLTLTFFIILRSEYHMQLVAQQRTEQIETNGEPYALSNNLSATAPDEADSARRVD</sequence>
<reference evidence="4" key="1">
    <citation type="submission" date="2021-01" db="EMBL/GenBank/DDBJ databases">
        <authorList>
            <person name="Corre E."/>
            <person name="Pelletier E."/>
            <person name="Niang G."/>
            <person name="Scheremetjew M."/>
            <person name="Finn R."/>
            <person name="Kale V."/>
            <person name="Holt S."/>
            <person name="Cochrane G."/>
            <person name="Meng A."/>
            <person name="Brown T."/>
            <person name="Cohen L."/>
        </authorList>
    </citation>
    <scope>NUCLEOTIDE SEQUENCE</scope>
    <source>
        <strain evidence="4">NIES-2562</strain>
    </source>
</reference>
<organism evidence="4">
    <name type="scientific">Palpitomonas bilix</name>
    <dbReference type="NCBI Taxonomy" id="652834"/>
    <lineage>
        <taxon>Eukaryota</taxon>
        <taxon>Eukaryota incertae sedis</taxon>
    </lineage>
</organism>
<feature type="transmembrane region" description="Helical" evidence="2">
    <location>
        <begin position="74"/>
        <end position="99"/>
    </location>
</feature>
<keyword evidence="2" id="KW-1133">Transmembrane helix</keyword>
<feature type="region of interest" description="Disordered" evidence="1">
    <location>
        <begin position="209"/>
        <end position="229"/>
    </location>
</feature>
<gene>
    <name evidence="3" type="ORF">PBIL07802_LOCUS18830</name>
    <name evidence="4" type="ORF">PBIL07802_LOCUS18831</name>
</gene>
<keyword evidence="2" id="KW-0472">Membrane</keyword>
<evidence type="ECO:0000256" key="2">
    <source>
        <dbReference type="SAM" id="Phobius"/>
    </source>
</evidence>
<proteinExistence type="predicted"/>
<evidence type="ECO:0000256" key="1">
    <source>
        <dbReference type="SAM" id="MobiDB-lite"/>
    </source>
</evidence>